<evidence type="ECO:0000313" key="16">
    <source>
        <dbReference type="Proteomes" id="UP000692954"/>
    </source>
</evidence>
<dbReference type="Pfam" id="PF00096">
    <property type="entry name" value="zf-C2H2"/>
    <property type="match status" value="2"/>
</dbReference>
<evidence type="ECO:0000256" key="12">
    <source>
        <dbReference type="PROSITE-ProRule" id="PRU00042"/>
    </source>
</evidence>
<dbReference type="OrthoDB" id="282749at2759"/>
<evidence type="ECO:0000256" key="7">
    <source>
        <dbReference type="ARBA" id="ARBA00022833"/>
    </source>
</evidence>
<reference evidence="15" key="1">
    <citation type="submission" date="2021-01" db="EMBL/GenBank/DDBJ databases">
        <authorList>
            <consortium name="Genoscope - CEA"/>
            <person name="William W."/>
        </authorList>
    </citation>
    <scope>NUCLEOTIDE SEQUENCE</scope>
</reference>
<evidence type="ECO:0000256" key="2">
    <source>
        <dbReference type="ARBA" id="ARBA00004123"/>
    </source>
</evidence>
<feature type="domain" description="C2H2-type" evidence="14">
    <location>
        <begin position="34"/>
        <end position="62"/>
    </location>
</feature>
<keyword evidence="11" id="KW-0539">Nucleus</keyword>
<keyword evidence="5" id="KW-0677">Repeat</keyword>
<dbReference type="AlphaFoldDB" id="A0A8S1MZU3"/>
<comment type="caution">
    <text evidence="15">The sequence shown here is derived from an EMBL/GenBank/DDBJ whole genome shotgun (WGS) entry which is preliminary data.</text>
</comment>
<keyword evidence="9" id="KW-0238">DNA-binding</keyword>
<evidence type="ECO:0000259" key="14">
    <source>
        <dbReference type="PROSITE" id="PS50157"/>
    </source>
</evidence>
<evidence type="ECO:0000313" key="15">
    <source>
        <dbReference type="EMBL" id="CAD8083601.1"/>
    </source>
</evidence>
<evidence type="ECO:0000256" key="8">
    <source>
        <dbReference type="ARBA" id="ARBA00023015"/>
    </source>
</evidence>
<organism evidence="15 16">
    <name type="scientific">Paramecium sonneborni</name>
    <dbReference type="NCBI Taxonomy" id="65129"/>
    <lineage>
        <taxon>Eukaryota</taxon>
        <taxon>Sar</taxon>
        <taxon>Alveolata</taxon>
        <taxon>Ciliophora</taxon>
        <taxon>Intramacronucleata</taxon>
        <taxon>Oligohymenophorea</taxon>
        <taxon>Peniculida</taxon>
        <taxon>Parameciidae</taxon>
        <taxon>Paramecium</taxon>
    </lineage>
</organism>
<evidence type="ECO:0000256" key="4">
    <source>
        <dbReference type="ARBA" id="ARBA00022723"/>
    </source>
</evidence>
<dbReference type="PROSITE" id="PS50157">
    <property type="entry name" value="ZINC_FINGER_C2H2_2"/>
    <property type="match status" value="2"/>
</dbReference>
<dbReference type="GO" id="GO:0000981">
    <property type="term" value="F:DNA-binding transcription factor activity, RNA polymerase II-specific"/>
    <property type="evidence" value="ECO:0007669"/>
    <property type="project" value="TreeGrafter"/>
</dbReference>
<keyword evidence="10" id="KW-0804">Transcription</keyword>
<dbReference type="GO" id="GO:0005634">
    <property type="term" value="C:nucleus"/>
    <property type="evidence" value="ECO:0007669"/>
    <property type="project" value="UniProtKB-SubCell"/>
</dbReference>
<evidence type="ECO:0000256" key="10">
    <source>
        <dbReference type="ARBA" id="ARBA00023163"/>
    </source>
</evidence>
<keyword evidence="6 12" id="KW-0863">Zinc-finger</keyword>
<keyword evidence="8" id="KW-0805">Transcription regulation</keyword>
<dbReference type="GO" id="GO:0000978">
    <property type="term" value="F:RNA polymerase II cis-regulatory region sequence-specific DNA binding"/>
    <property type="evidence" value="ECO:0007669"/>
    <property type="project" value="TreeGrafter"/>
</dbReference>
<dbReference type="Proteomes" id="UP000692954">
    <property type="component" value="Unassembled WGS sequence"/>
</dbReference>
<comment type="subcellular location">
    <subcellularLocation>
        <location evidence="2">Nucleus</location>
    </subcellularLocation>
</comment>
<keyword evidence="16" id="KW-1185">Reference proteome</keyword>
<evidence type="ECO:0000256" key="13">
    <source>
        <dbReference type="SAM" id="MobiDB-lite"/>
    </source>
</evidence>
<protein>
    <recommendedName>
        <fullName evidence="14">C2H2-type domain-containing protein</fullName>
    </recommendedName>
</protein>
<evidence type="ECO:0000256" key="6">
    <source>
        <dbReference type="ARBA" id="ARBA00022771"/>
    </source>
</evidence>
<dbReference type="SMART" id="SM00355">
    <property type="entry name" value="ZnF_C2H2"/>
    <property type="match status" value="2"/>
</dbReference>
<dbReference type="InterPro" id="IPR013087">
    <property type="entry name" value="Znf_C2H2_type"/>
</dbReference>
<dbReference type="EMBL" id="CAJJDN010000045">
    <property type="protein sequence ID" value="CAD8083601.1"/>
    <property type="molecule type" value="Genomic_DNA"/>
</dbReference>
<evidence type="ECO:0000256" key="3">
    <source>
        <dbReference type="ARBA" id="ARBA00006991"/>
    </source>
</evidence>
<dbReference type="PANTHER" id="PTHR23235:SF120">
    <property type="entry name" value="KRUPPEL-LIKE FACTOR 15"/>
    <property type="match status" value="1"/>
</dbReference>
<dbReference type="GO" id="GO:0008270">
    <property type="term" value="F:zinc ion binding"/>
    <property type="evidence" value="ECO:0007669"/>
    <property type="project" value="UniProtKB-KW"/>
</dbReference>
<accession>A0A8S1MZU3</accession>
<feature type="domain" description="C2H2-type" evidence="14">
    <location>
        <begin position="63"/>
        <end position="90"/>
    </location>
</feature>
<evidence type="ECO:0000256" key="1">
    <source>
        <dbReference type="ARBA" id="ARBA00003767"/>
    </source>
</evidence>
<keyword evidence="7" id="KW-0862">Zinc</keyword>
<gene>
    <name evidence="15" type="ORF">PSON_ATCC_30995.1.T0450169</name>
</gene>
<sequence>MEVFTLPIFQKLNKLQNCQEEEIIEPLDEPEHQPTCEECKKVFTNNSKLQRHIREIHQNLKQFRCEQCGKEFKRSQHLKRHQLTHSGSRPFECESTKQI</sequence>
<dbReference type="PROSITE" id="PS00028">
    <property type="entry name" value="ZINC_FINGER_C2H2_1"/>
    <property type="match status" value="2"/>
</dbReference>
<comment type="similarity">
    <text evidence="3">Belongs to the krueppel C2H2-type zinc-finger protein family.</text>
</comment>
<name>A0A8S1MZU3_9CILI</name>
<evidence type="ECO:0000256" key="11">
    <source>
        <dbReference type="ARBA" id="ARBA00023242"/>
    </source>
</evidence>
<dbReference type="PANTHER" id="PTHR23235">
    <property type="entry name" value="KRUEPPEL-LIKE TRANSCRIPTION FACTOR"/>
    <property type="match status" value="1"/>
</dbReference>
<keyword evidence="4" id="KW-0479">Metal-binding</keyword>
<proteinExistence type="inferred from homology"/>
<evidence type="ECO:0000256" key="5">
    <source>
        <dbReference type="ARBA" id="ARBA00022737"/>
    </source>
</evidence>
<comment type="function">
    <text evidence="1">May be involved in transcriptional regulation.</text>
</comment>
<dbReference type="FunFam" id="3.30.160.60:FF:000771">
    <property type="entry name" value="zinc finger protein 648"/>
    <property type="match status" value="1"/>
</dbReference>
<evidence type="ECO:0000256" key="9">
    <source>
        <dbReference type="ARBA" id="ARBA00023125"/>
    </source>
</evidence>
<feature type="region of interest" description="Disordered" evidence="13">
    <location>
        <begin position="79"/>
        <end position="99"/>
    </location>
</feature>